<evidence type="ECO:0000256" key="2">
    <source>
        <dbReference type="ARBA" id="ARBA00022840"/>
    </source>
</evidence>
<comment type="caution">
    <text evidence="4">The sequence shown here is derived from an EMBL/GenBank/DDBJ whole genome shotgun (WGS) entry which is preliminary data.</text>
</comment>
<evidence type="ECO:0000256" key="1">
    <source>
        <dbReference type="ARBA" id="ARBA00022741"/>
    </source>
</evidence>
<dbReference type="Gene3D" id="3.40.50.300">
    <property type="entry name" value="P-loop containing nucleotide triphosphate hydrolases"/>
    <property type="match status" value="1"/>
</dbReference>
<protein>
    <submittedName>
        <fullName evidence="4">AAA family ATPase</fullName>
    </submittedName>
</protein>
<dbReference type="PANTHER" id="PTHR43384:SF4">
    <property type="entry name" value="CELLULOSE BIOSYNTHESIS PROTEIN BCSQ-RELATED"/>
    <property type="match status" value="1"/>
</dbReference>
<dbReference type="Proteomes" id="UP001529245">
    <property type="component" value="Unassembled WGS sequence"/>
</dbReference>
<evidence type="ECO:0000313" key="5">
    <source>
        <dbReference type="Proteomes" id="UP001529245"/>
    </source>
</evidence>
<proteinExistence type="predicted"/>
<reference evidence="4 5" key="1">
    <citation type="submission" date="2023-04" db="EMBL/GenBank/DDBJ databases">
        <title>A. sendaiensis sub sp. chiapanensis a novel subspecie with specific adaptation in bacterial cell wall isolated from an active volcano.</title>
        <authorList>
            <person name="Alvarez Gutierrez P.E."/>
            <person name="Ortiz Cortes L.Y."/>
        </authorList>
    </citation>
    <scope>NUCLEOTIDE SEQUENCE [LARGE SCALE GENOMIC DNA]</scope>
    <source>
        <strain evidence="4 5">PA2</strain>
    </source>
</reference>
<feature type="domain" description="CobQ/CobB/MinD/ParA nucleotide binding" evidence="3">
    <location>
        <begin position="43"/>
        <end position="82"/>
    </location>
</feature>
<keyword evidence="5" id="KW-1185">Reference proteome</keyword>
<keyword evidence="1" id="KW-0547">Nucleotide-binding</keyword>
<organism evidence="4 5">
    <name type="scientific">Alicyclobacillus sendaiensis PA2</name>
    <dbReference type="NCBI Taxonomy" id="3029425"/>
    <lineage>
        <taxon>Bacteria</taxon>
        <taxon>Bacillati</taxon>
        <taxon>Bacillota</taxon>
        <taxon>Bacilli</taxon>
        <taxon>Bacillales</taxon>
        <taxon>Alicyclobacillaceae</taxon>
        <taxon>Alicyclobacillus</taxon>
    </lineage>
</organism>
<dbReference type="InterPro" id="IPR002586">
    <property type="entry name" value="CobQ/CobB/MinD/ParA_Nub-bd_dom"/>
</dbReference>
<name>A0ABT6XVL2_ALISE</name>
<accession>A0ABT6XVL2</accession>
<dbReference type="InterPro" id="IPR027417">
    <property type="entry name" value="P-loop_NTPase"/>
</dbReference>
<gene>
    <name evidence="4" type="ORF">QID03_02690</name>
</gene>
<dbReference type="PANTHER" id="PTHR43384">
    <property type="entry name" value="SEPTUM SITE-DETERMINING PROTEIN MIND HOMOLOG, CHLOROPLASTIC-RELATED"/>
    <property type="match status" value="1"/>
</dbReference>
<dbReference type="SUPFAM" id="SSF52540">
    <property type="entry name" value="P-loop containing nucleoside triphosphate hydrolases"/>
    <property type="match status" value="1"/>
</dbReference>
<keyword evidence="2" id="KW-0067">ATP-binding</keyword>
<dbReference type="RefSeq" id="WP_283202669.1">
    <property type="nucleotide sequence ID" value="NZ_JASGCB010000003.1"/>
</dbReference>
<dbReference type="InterPro" id="IPR050625">
    <property type="entry name" value="ParA/MinD_ATPase"/>
</dbReference>
<evidence type="ECO:0000259" key="3">
    <source>
        <dbReference type="Pfam" id="PF01656"/>
    </source>
</evidence>
<dbReference type="EMBL" id="JASGCB010000003">
    <property type="protein sequence ID" value="MDI9259083.1"/>
    <property type="molecule type" value="Genomic_DNA"/>
</dbReference>
<evidence type="ECO:0000313" key="4">
    <source>
        <dbReference type="EMBL" id="MDI9259083.1"/>
    </source>
</evidence>
<dbReference type="Pfam" id="PF01656">
    <property type="entry name" value="CbiA"/>
    <property type="match status" value="1"/>
</dbReference>
<sequence length="295" mass="31704">MGDQASRLREQMSLWLKSQHAGSDAMSDDGGRAVDASSAPVFAIMSGKGGVGKTNLCVNLALAFAEDGVRVLLVDADAGFADVEILFDSTPLLTLWDVAAGAPMEEALLAPRPHVDVLAGGSGRFFDEVDDTAWNRLWRGIANVSPRYACVLVDCAPGVHAFGERMLRQGAHPICVVTPEPTAITDGYALLKWMRVKKLGVEPWLVVNRAKSRAEADDTAARLVDAAAKFLNMQVAYAGWIRDDPALVKSVMARRPLLQLVPGSPAASGYRQLARWVRERARPAGRGADGEETAR</sequence>